<evidence type="ECO:0000313" key="2">
    <source>
        <dbReference type="EMBL" id="PKU28982.1"/>
    </source>
</evidence>
<sequence>MGQGCPLPLVSPTSLPCPQPPVTGRRLSVSLRFIGGTGDSVTNLSLVSLDHKGDILNAPRWDRGPPGVPGLPRRRDIQVSSGRTGDTPVSPGLRRDILVSPR</sequence>
<proteinExistence type="predicted"/>
<feature type="compositionally biased region" description="Basic and acidic residues" evidence="1">
    <location>
        <begin position="93"/>
        <end position="102"/>
    </location>
</feature>
<dbReference type="EMBL" id="KZ518576">
    <property type="protein sequence ID" value="PKU28982.1"/>
    <property type="molecule type" value="Genomic_DNA"/>
</dbReference>
<dbReference type="AlphaFoldDB" id="A0A2I0T5C2"/>
<feature type="region of interest" description="Disordered" evidence="1">
    <location>
        <begin position="58"/>
        <end position="102"/>
    </location>
</feature>
<accession>A0A2I0T5C2</accession>
<reference evidence="3" key="2">
    <citation type="submission" date="2017-12" db="EMBL/GenBank/DDBJ databases">
        <title>Genome sequence of the Bar-tailed Godwit (Limosa lapponica baueri).</title>
        <authorList>
            <person name="Lima N.C.B."/>
            <person name="Parody-Merino A.M."/>
            <person name="Battley P.F."/>
            <person name="Fidler A.E."/>
            <person name="Prosdocimi F."/>
        </authorList>
    </citation>
    <scope>NUCLEOTIDE SEQUENCE [LARGE SCALE GENOMIC DNA]</scope>
</reference>
<reference evidence="3" key="1">
    <citation type="submission" date="2017-11" db="EMBL/GenBank/DDBJ databases">
        <authorList>
            <person name="Lima N.C."/>
            <person name="Parody-Merino A.M."/>
            <person name="Battley P.F."/>
            <person name="Fidler A.E."/>
            <person name="Prosdocimi F."/>
        </authorList>
    </citation>
    <scope>NUCLEOTIDE SEQUENCE [LARGE SCALE GENOMIC DNA]</scope>
</reference>
<protein>
    <submittedName>
        <fullName evidence="2">Uncharacterized protein</fullName>
    </submittedName>
</protein>
<dbReference type="Proteomes" id="UP000233556">
    <property type="component" value="Unassembled WGS sequence"/>
</dbReference>
<gene>
    <name evidence="2" type="ORF">llap_20714</name>
</gene>
<name>A0A2I0T5C2_LIMLA</name>
<evidence type="ECO:0000256" key="1">
    <source>
        <dbReference type="SAM" id="MobiDB-lite"/>
    </source>
</evidence>
<keyword evidence="3" id="KW-1185">Reference proteome</keyword>
<evidence type="ECO:0000313" key="3">
    <source>
        <dbReference type="Proteomes" id="UP000233556"/>
    </source>
</evidence>
<organism evidence="2 3">
    <name type="scientific">Limosa lapponica baueri</name>
    <dbReference type="NCBI Taxonomy" id="1758121"/>
    <lineage>
        <taxon>Eukaryota</taxon>
        <taxon>Metazoa</taxon>
        <taxon>Chordata</taxon>
        <taxon>Craniata</taxon>
        <taxon>Vertebrata</taxon>
        <taxon>Euteleostomi</taxon>
        <taxon>Archelosauria</taxon>
        <taxon>Archosauria</taxon>
        <taxon>Dinosauria</taxon>
        <taxon>Saurischia</taxon>
        <taxon>Theropoda</taxon>
        <taxon>Coelurosauria</taxon>
        <taxon>Aves</taxon>
        <taxon>Neognathae</taxon>
        <taxon>Neoaves</taxon>
        <taxon>Charadriiformes</taxon>
        <taxon>Scolopacidae</taxon>
        <taxon>Limosa</taxon>
    </lineage>
</organism>